<dbReference type="Pfam" id="PF03703">
    <property type="entry name" value="bPH_2"/>
    <property type="match status" value="1"/>
</dbReference>
<accession>A0ABV4H1R2</accession>
<organism evidence="4 5">
    <name type="scientific">Kineococcus halophytocola</name>
    <dbReference type="NCBI Taxonomy" id="3234027"/>
    <lineage>
        <taxon>Bacteria</taxon>
        <taxon>Bacillati</taxon>
        <taxon>Actinomycetota</taxon>
        <taxon>Actinomycetes</taxon>
        <taxon>Kineosporiales</taxon>
        <taxon>Kineosporiaceae</taxon>
        <taxon>Kineococcus</taxon>
    </lineage>
</organism>
<evidence type="ECO:0000313" key="4">
    <source>
        <dbReference type="EMBL" id="MEZ0165506.1"/>
    </source>
</evidence>
<feature type="compositionally biased region" description="Basic residues" evidence="1">
    <location>
        <begin position="1"/>
        <end position="11"/>
    </location>
</feature>
<feature type="domain" description="YdbS-like PH" evidence="3">
    <location>
        <begin position="160"/>
        <end position="233"/>
    </location>
</feature>
<sequence length="271" mass="29925">MSSGTRLRRSRGGGAWRVVGGREDAAGRLPGLDDDPLPAGDALDEDDDFDDGTDDGTDEAGADADDEGPGAAPGVGRAGDPLWERPPRRVRRYVLGTEKRLVCLRRHLVVLAEPVLTCVVGFAGWLWLVVHAGDVPHLPNVTFVGWLALLGRAVWKWLQWRGDWFIATDKRLLLAYGVVKRQVAMMPLSKVTDMSYNRSLLGRFLGYGELVMESAGQDQALSDVDRLPMPDQVYVRICEQLFGQVGAVDAPRRRRSRVGRLVRGVVPSRFR</sequence>
<reference evidence="4 5" key="1">
    <citation type="submission" date="2024-07" db="EMBL/GenBank/DDBJ databases">
        <authorList>
            <person name="Thanompreechachai J."/>
            <person name="Duangmal K."/>
        </authorList>
    </citation>
    <scope>NUCLEOTIDE SEQUENCE [LARGE SCALE GENOMIC DNA]</scope>
    <source>
        <strain evidence="4 5">LSe6-4</strain>
    </source>
</reference>
<dbReference type="InterPro" id="IPR005182">
    <property type="entry name" value="YdbS-like_PH"/>
</dbReference>
<evidence type="ECO:0000256" key="1">
    <source>
        <dbReference type="SAM" id="MobiDB-lite"/>
    </source>
</evidence>
<dbReference type="Proteomes" id="UP001565927">
    <property type="component" value="Unassembled WGS sequence"/>
</dbReference>
<keyword evidence="5" id="KW-1185">Reference proteome</keyword>
<proteinExistence type="predicted"/>
<dbReference type="RefSeq" id="WP_370441729.1">
    <property type="nucleotide sequence ID" value="NZ_JBGFTU010000012.1"/>
</dbReference>
<evidence type="ECO:0000313" key="5">
    <source>
        <dbReference type="Proteomes" id="UP001565927"/>
    </source>
</evidence>
<comment type="caution">
    <text evidence="4">The sequence shown here is derived from an EMBL/GenBank/DDBJ whole genome shotgun (WGS) entry which is preliminary data.</text>
</comment>
<name>A0ABV4H1R2_9ACTN</name>
<keyword evidence="2" id="KW-1133">Transmembrane helix</keyword>
<feature type="transmembrane region" description="Helical" evidence="2">
    <location>
        <begin position="108"/>
        <end position="130"/>
    </location>
</feature>
<dbReference type="PANTHER" id="PTHR37938">
    <property type="entry name" value="BLL0215 PROTEIN"/>
    <property type="match status" value="1"/>
</dbReference>
<gene>
    <name evidence="4" type="ORF">AB2L27_12140</name>
</gene>
<protein>
    <submittedName>
        <fullName evidence="4">PH domain-containing protein</fullName>
    </submittedName>
</protein>
<evidence type="ECO:0000259" key="3">
    <source>
        <dbReference type="Pfam" id="PF03703"/>
    </source>
</evidence>
<dbReference type="PANTHER" id="PTHR37938:SF1">
    <property type="entry name" value="BLL0215 PROTEIN"/>
    <property type="match status" value="1"/>
</dbReference>
<feature type="compositionally biased region" description="Acidic residues" evidence="1">
    <location>
        <begin position="32"/>
        <end position="68"/>
    </location>
</feature>
<keyword evidence="2" id="KW-0812">Transmembrane</keyword>
<dbReference type="EMBL" id="JBGFTU010000012">
    <property type="protein sequence ID" value="MEZ0165506.1"/>
    <property type="molecule type" value="Genomic_DNA"/>
</dbReference>
<feature type="region of interest" description="Disordered" evidence="1">
    <location>
        <begin position="1"/>
        <end position="83"/>
    </location>
</feature>
<keyword evidence="2" id="KW-0472">Membrane</keyword>
<evidence type="ECO:0000256" key="2">
    <source>
        <dbReference type="SAM" id="Phobius"/>
    </source>
</evidence>